<dbReference type="EMBL" id="UFYA01000001">
    <property type="protein sequence ID" value="STD09023.1"/>
    <property type="molecule type" value="Genomic_DNA"/>
</dbReference>
<protein>
    <submittedName>
        <fullName evidence="3">Rho termination factor, N-terminal domain</fullName>
    </submittedName>
</protein>
<dbReference type="GO" id="GO:0006353">
    <property type="term" value="P:DNA-templated transcription termination"/>
    <property type="evidence" value="ECO:0007669"/>
    <property type="project" value="InterPro"/>
</dbReference>
<evidence type="ECO:0000256" key="1">
    <source>
        <dbReference type="SAM" id="MobiDB-lite"/>
    </source>
</evidence>
<evidence type="ECO:0000313" key="3">
    <source>
        <dbReference type="EMBL" id="STD09023.1"/>
    </source>
</evidence>
<name>A0AA46H0E4_9MICO</name>
<organism evidence="3 4">
    <name type="scientific">Dermatophilus congolensis</name>
    <dbReference type="NCBI Taxonomy" id="1863"/>
    <lineage>
        <taxon>Bacteria</taxon>
        <taxon>Bacillati</taxon>
        <taxon>Actinomycetota</taxon>
        <taxon>Actinomycetes</taxon>
        <taxon>Micrococcales</taxon>
        <taxon>Dermatophilaceae</taxon>
        <taxon>Dermatophilus</taxon>
    </lineage>
</organism>
<proteinExistence type="predicted"/>
<dbReference type="InterPro" id="IPR011112">
    <property type="entry name" value="Rho-like_N"/>
</dbReference>
<dbReference type="Pfam" id="PF07498">
    <property type="entry name" value="Rho_N"/>
    <property type="match status" value="1"/>
</dbReference>
<comment type="caution">
    <text evidence="3">The sequence shown here is derived from an EMBL/GenBank/DDBJ whole genome shotgun (WGS) entry which is preliminary data.</text>
</comment>
<dbReference type="AlphaFoldDB" id="A0AA46H0E4"/>
<evidence type="ECO:0000313" key="4">
    <source>
        <dbReference type="Proteomes" id="UP000254118"/>
    </source>
</evidence>
<dbReference type="RefSeq" id="WP_115030499.1">
    <property type="nucleotide sequence ID" value="NZ_UFYA01000001.1"/>
</dbReference>
<gene>
    <name evidence="3" type="ORF">NCTC7915_01119</name>
</gene>
<reference evidence="3 4" key="1">
    <citation type="submission" date="2018-06" db="EMBL/GenBank/DDBJ databases">
        <authorList>
            <consortium name="Pathogen Informatics"/>
            <person name="Doyle S."/>
        </authorList>
    </citation>
    <scope>NUCLEOTIDE SEQUENCE [LARGE SCALE GENOMIC DNA]</scope>
    <source>
        <strain evidence="3 4">NCTC7915</strain>
    </source>
</reference>
<dbReference type="InterPro" id="IPR055642">
    <property type="entry name" value="DUF7218"/>
</dbReference>
<dbReference type="Proteomes" id="UP000254118">
    <property type="component" value="Unassembled WGS sequence"/>
</dbReference>
<accession>A0AA46H0E4</accession>
<feature type="region of interest" description="Disordered" evidence="1">
    <location>
        <begin position="27"/>
        <end position="51"/>
    </location>
</feature>
<sequence length="84" mass="9178">MADSIKDPDLYEKLREEGNSKSKAAAIANAAAASSREKIGSKGGKSGSYDDWTVAELRKRATELNIRGRSTMNKNELINALRNH</sequence>
<evidence type="ECO:0000259" key="2">
    <source>
        <dbReference type="Pfam" id="PF07498"/>
    </source>
</evidence>
<dbReference type="Pfam" id="PF23855">
    <property type="entry name" value="DUF7218"/>
    <property type="match status" value="1"/>
</dbReference>
<feature type="domain" description="Rho termination factor-like N-terminal" evidence="2">
    <location>
        <begin position="53"/>
        <end position="81"/>
    </location>
</feature>